<dbReference type="Proteomes" id="UP000681722">
    <property type="component" value="Unassembled WGS sequence"/>
</dbReference>
<evidence type="ECO:0000313" key="2">
    <source>
        <dbReference type="EMBL" id="CAF0805544.1"/>
    </source>
</evidence>
<dbReference type="Proteomes" id="UP000663829">
    <property type="component" value="Unassembled WGS sequence"/>
</dbReference>
<dbReference type="Proteomes" id="UP000682733">
    <property type="component" value="Unassembled WGS sequence"/>
</dbReference>
<accession>A0A813T7X9</accession>
<evidence type="ECO:0000313" key="6">
    <source>
        <dbReference type="Proteomes" id="UP000663829"/>
    </source>
</evidence>
<comment type="caution">
    <text evidence="2">The sequence shown here is derived from an EMBL/GenBank/DDBJ whole genome shotgun (WGS) entry which is preliminary data.</text>
</comment>
<sequence>MRSASVDYRHSHHNSSSGGHHSNLHNSLALDNHTFSSAGASDRQQFKDNYQNRYAWLEKNHVNEVGSTYNRLGKTVGHKPSYWRCEDQAIAGKEFQRLNDECADKIWEIRDKSDMSREWLLDADGVAPRFYKMEADALKNRYELNNMKRKLENLKSMRTRLLK</sequence>
<dbReference type="EMBL" id="CAJOBC010000475">
    <property type="protein sequence ID" value="CAF3590835.1"/>
    <property type="molecule type" value="Genomic_DNA"/>
</dbReference>
<dbReference type="OrthoDB" id="9988253at2759"/>
<gene>
    <name evidence="2" type="ORF">GPM918_LOCUS3753</name>
    <name evidence="3" type="ORF">OVA965_LOCUS15884</name>
    <name evidence="4" type="ORF">SRO942_LOCUS3748</name>
    <name evidence="5" type="ORF">TMI583_LOCUS15893</name>
</gene>
<dbReference type="EMBL" id="CAJNOK010007253">
    <property type="protein sequence ID" value="CAF1028869.1"/>
    <property type="molecule type" value="Genomic_DNA"/>
</dbReference>
<dbReference type="EMBL" id="CAJNOQ010000476">
    <property type="protein sequence ID" value="CAF0805544.1"/>
    <property type="molecule type" value="Genomic_DNA"/>
</dbReference>
<dbReference type="Proteomes" id="UP000677228">
    <property type="component" value="Unassembled WGS sequence"/>
</dbReference>
<evidence type="ECO:0000313" key="5">
    <source>
        <dbReference type="EMBL" id="CAF3797253.1"/>
    </source>
</evidence>
<evidence type="ECO:0000313" key="3">
    <source>
        <dbReference type="EMBL" id="CAF1028869.1"/>
    </source>
</evidence>
<proteinExistence type="predicted"/>
<reference evidence="2" key="1">
    <citation type="submission" date="2021-02" db="EMBL/GenBank/DDBJ databases">
        <authorList>
            <person name="Nowell W R."/>
        </authorList>
    </citation>
    <scope>NUCLEOTIDE SEQUENCE</scope>
</reference>
<feature type="compositionally biased region" description="Low complexity" evidence="1">
    <location>
        <begin position="14"/>
        <end position="27"/>
    </location>
</feature>
<dbReference type="AlphaFoldDB" id="A0A813T7X9"/>
<name>A0A813T7X9_9BILA</name>
<evidence type="ECO:0000313" key="4">
    <source>
        <dbReference type="EMBL" id="CAF3590835.1"/>
    </source>
</evidence>
<feature type="region of interest" description="Disordered" evidence="1">
    <location>
        <begin position="1"/>
        <end position="27"/>
    </location>
</feature>
<dbReference type="EMBL" id="CAJOBA010007264">
    <property type="protein sequence ID" value="CAF3797253.1"/>
    <property type="molecule type" value="Genomic_DNA"/>
</dbReference>
<organism evidence="2 6">
    <name type="scientific">Didymodactylos carnosus</name>
    <dbReference type="NCBI Taxonomy" id="1234261"/>
    <lineage>
        <taxon>Eukaryota</taxon>
        <taxon>Metazoa</taxon>
        <taxon>Spiralia</taxon>
        <taxon>Gnathifera</taxon>
        <taxon>Rotifera</taxon>
        <taxon>Eurotatoria</taxon>
        <taxon>Bdelloidea</taxon>
        <taxon>Philodinida</taxon>
        <taxon>Philodinidae</taxon>
        <taxon>Didymodactylos</taxon>
    </lineage>
</organism>
<protein>
    <submittedName>
        <fullName evidence="2">Uncharacterized protein</fullName>
    </submittedName>
</protein>
<keyword evidence="6" id="KW-1185">Reference proteome</keyword>
<evidence type="ECO:0000256" key="1">
    <source>
        <dbReference type="SAM" id="MobiDB-lite"/>
    </source>
</evidence>